<dbReference type="Proteomes" id="UP000001396">
    <property type="component" value="Unassembled WGS sequence"/>
</dbReference>
<dbReference type="SUPFAM" id="SSF52540">
    <property type="entry name" value="P-loop containing nucleoside triphosphate hydrolases"/>
    <property type="match status" value="1"/>
</dbReference>
<dbReference type="InterPro" id="IPR027417">
    <property type="entry name" value="P-loop_NTPase"/>
</dbReference>
<dbReference type="GO" id="GO:0003924">
    <property type="term" value="F:GTPase activity"/>
    <property type="evidence" value="ECO:0007669"/>
    <property type="project" value="TreeGrafter"/>
</dbReference>
<evidence type="ECO:0000256" key="4">
    <source>
        <dbReference type="ARBA" id="ARBA00023134"/>
    </source>
</evidence>
<dbReference type="Gene3D" id="3.40.50.300">
    <property type="entry name" value="P-loop containing nucleotide triphosphate hydrolases"/>
    <property type="match status" value="1"/>
</dbReference>
<organism evidence="6 7">
    <name type="scientific">Heterostelium pallidum (strain ATCC 26659 / Pp 5 / PN500)</name>
    <name type="common">Cellular slime mold</name>
    <name type="synonym">Polysphondylium pallidum</name>
    <dbReference type="NCBI Taxonomy" id="670386"/>
    <lineage>
        <taxon>Eukaryota</taxon>
        <taxon>Amoebozoa</taxon>
        <taxon>Evosea</taxon>
        <taxon>Eumycetozoa</taxon>
        <taxon>Dictyostelia</taxon>
        <taxon>Acytosteliales</taxon>
        <taxon>Acytosteliaceae</taxon>
        <taxon>Heterostelium</taxon>
    </lineage>
</organism>
<comment type="function">
    <text evidence="5">Small GTPase required for proper nuclear import of RNA polymerase II and III (RNAPII and RNAPIII). May act at an RNAP assembly step prior to nuclear import.</text>
</comment>
<sequence>MGHAGTGKSTYCDTMRKHCEEIKRSVHVVNLDPAAEVFEYPVSIDIKNLITVDEVIDELAYGPNDETTSTTTITL</sequence>
<name>D3BVA0_HETP5</name>
<evidence type="ECO:0000256" key="2">
    <source>
        <dbReference type="ARBA" id="ARBA00022741"/>
    </source>
</evidence>
<keyword evidence="3 5" id="KW-0378">Hydrolase</keyword>
<dbReference type="EMBL" id="ADBJ01000062">
    <property type="protein sequence ID" value="EFA74657.1"/>
    <property type="molecule type" value="Genomic_DNA"/>
</dbReference>
<keyword evidence="4 5" id="KW-0342">GTP-binding</keyword>
<evidence type="ECO:0000256" key="1">
    <source>
        <dbReference type="ARBA" id="ARBA00005290"/>
    </source>
</evidence>
<dbReference type="STRING" id="670386.D3BVA0"/>
<comment type="similarity">
    <text evidence="1 5">Belongs to the GPN-loop GTPase family.</text>
</comment>
<evidence type="ECO:0000313" key="6">
    <source>
        <dbReference type="EMBL" id="EFA74657.1"/>
    </source>
</evidence>
<accession>D3BVA0</accession>
<reference evidence="6 7" key="1">
    <citation type="journal article" date="2011" name="Genome Res.">
        <title>Phylogeny-wide analysis of social amoeba genomes highlights ancient origins for complex intercellular communication.</title>
        <authorList>
            <person name="Heidel A.J."/>
            <person name="Lawal H.M."/>
            <person name="Felder M."/>
            <person name="Schilde C."/>
            <person name="Helps N.R."/>
            <person name="Tunggal B."/>
            <person name="Rivero F."/>
            <person name="John U."/>
            <person name="Schleicher M."/>
            <person name="Eichinger L."/>
            <person name="Platzer M."/>
            <person name="Noegel A.A."/>
            <person name="Schaap P."/>
            <person name="Gloeckner G."/>
        </authorList>
    </citation>
    <scope>NUCLEOTIDE SEQUENCE [LARGE SCALE GENOMIC DNA]</scope>
    <source>
        <strain evidence="7">ATCC 26659 / Pp 5 / PN500</strain>
    </source>
</reference>
<dbReference type="InParanoid" id="D3BVA0"/>
<comment type="subunit">
    <text evidence="5">Binds to RNA polymerase II (RNAPII).</text>
</comment>
<dbReference type="PANTHER" id="PTHR21231:SF7">
    <property type="entry name" value="GPN-LOOP GTPASE 3"/>
    <property type="match status" value="1"/>
</dbReference>
<dbReference type="AlphaFoldDB" id="D3BVA0"/>
<gene>
    <name evidence="6" type="ORF">PPL_11626</name>
</gene>
<dbReference type="GeneID" id="31367094"/>
<evidence type="ECO:0000256" key="5">
    <source>
        <dbReference type="RuleBase" id="RU365059"/>
    </source>
</evidence>
<proteinExistence type="inferred from homology"/>
<keyword evidence="2 5" id="KW-0547">Nucleotide-binding</keyword>
<evidence type="ECO:0000256" key="3">
    <source>
        <dbReference type="ARBA" id="ARBA00022801"/>
    </source>
</evidence>
<dbReference type="PANTHER" id="PTHR21231">
    <property type="entry name" value="XPA-BINDING PROTEIN 1-RELATED"/>
    <property type="match status" value="1"/>
</dbReference>
<dbReference type="GO" id="GO:0005525">
    <property type="term" value="F:GTP binding"/>
    <property type="evidence" value="ECO:0007669"/>
    <property type="project" value="UniProtKB-KW"/>
</dbReference>
<protein>
    <recommendedName>
        <fullName evidence="5">GPN-loop GTPase 3</fullName>
    </recommendedName>
</protein>
<dbReference type="RefSeq" id="XP_020426791.1">
    <property type="nucleotide sequence ID" value="XM_020582375.1"/>
</dbReference>
<comment type="caution">
    <text evidence="6">The sequence shown here is derived from an EMBL/GenBank/DDBJ whole genome shotgun (WGS) entry which is preliminary data.</text>
</comment>
<dbReference type="InterPro" id="IPR004130">
    <property type="entry name" value="Gpn"/>
</dbReference>
<dbReference type="Pfam" id="PF03029">
    <property type="entry name" value="ATP_bind_1"/>
    <property type="match status" value="1"/>
</dbReference>
<keyword evidence="7" id="KW-1185">Reference proteome</keyword>
<evidence type="ECO:0000313" key="7">
    <source>
        <dbReference type="Proteomes" id="UP000001396"/>
    </source>
</evidence>